<evidence type="ECO:0000313" key="2">
    <source>
        <dbReference type="Proteomes" id="UP000297053"/>
    </source>
</evidence>
<accession>A0A4D6KCE7</accession>
<dbReference type="GeneID" id="42179527"/>
<dbReference type="RefSeq" id="WP_079979653.1">
    <property type="nucleotide sequence ID" value="NZ_CP039375.1"/>
</dbReference>
<evidence type="ECO:0000313" key="1">
    <source>
        <dbReference type="EMBL" id="QCD66198.1"/>
    </source>
</evidence>
<dbReference type="EMBL" id="CP039375">
    <property type="protein sequence ID" value="QCD66198.1"/>
    <property type="molecule type" value="Genomic_DNA"/>
</dbReference>
<dbReference type="AlphaFoldDB" id="A0A4D6KCE7"/>
<sequence length="76" mass="8881">MRTRHGEFERIRSVLEDADPDEPLTAREILQVLDEHGEEFDSAHRVATVLGRRAQTGEVEVIQDQPYRYQFADRNN</sequence>
<gene>
    <name evidence="1" type="ORF">E5139_11285</name>
</gene>
<reference evidence="1 2" key="2">
    <citation type="submission" date="2019-04" db="EMBL/GenBank/DDBJ databases">
        <authorList>
            <person name="Yang S."/>
            <person name="Wei W."/>
        </authorList>
    </citation>
    <scope>NUCLEOTIDE SEQUENCE [LARGE SCALE GENOMIC DNA]</scope>
    <source>
        <strain evidence="2">ZP60</strain>
    </source>
</reference>
<dbReference type="Proteomes" id="UP000297053">
    <property type="component" value="Chromosome"/>
</dbReference>
<name>A0A4D6KCE7_9EURY</name>
<reference evidence="1 2" key="1">
    <citation type="submission" date="2019-04" db="EMBL/GenBank/DDBJ databases">
        <title>Complete genome sequence of Arthrobacter sp. ZXY-2 associated with effective atrazine degradation and salt adaptation.</title>
        <authorList>
            <person name="Zhao X."/>
        </authorList>
    </citation>
    <scope>NUCLEOTIDE SEQUENCE [LARGE SCALE GENOMIC DNA]</scope>
    <source>
        <strain evidence="2">ZP60</strain>
    </source>
</reference>
<dbReference type="KEGG" id="halz:E5139_11285"/>
<protein>
    <submittedName>
        <fullName evidence="1">Uncharacterized protein</fullName>
    </submittedName>
</protein>
<organism evidence="1 2">
    <name type="scientific">Halomicrobium mukohataei</name>
    <dbReference type="NCBI Taxonomy" id="57705"/>
    <lineage>
        <taxon>Archaea</taxon>
        <taxon>Methanobacteriati</taxon>
        <taxon>Methanobacteriota</taxon>
        <taxon>Stenosarchaea group</taxon>
        <taxon>Halobacteria</taxon>
        <taxon>Halobacteriales</taxon>
        <taxon>Haloarculaceae</taxon>
        <taxon>Halomicrobium</taxon>
    </lineage>
</organism>
<proteinExistence type="predicted"/>